<protein>
    <recommendedName>
        <fullName evidence="6">Ribosomal protein L11 methyltransferase</fullName>
        <shortName evidence="6">L11 Mtase</shortName>
        <ecNumber evidence="6">2.1.1.-</ecNumber>
    </recommendedName>
</protein>
<evidence type="ECO:0000256" key="1">
    <source>
        <dbReference type="ARBA" id="ARBA00009741"/>
    </source>
</evidence>
<evidence type="ECO:0000256" key="2">
    <source>
        <dbReference type="ARBA" id="ARBA00022490"/>
    </source>
</evidence>
<proteinExistence type="inferred from homology"/>
<evidence type="ECO:0000313" key="7">
    <source>
        <dbReference type="EMBL" id="CAB1277198.1"/>
    </source>
</evidence>
<feature type="binding site" evidence="6">
    <location>
        <position position="144"/>
    </location>
    <ligand>
        <name>S-adenosyl-L-methionine</name>
        <dbReference type="ChEBI" id="CHEBI:59789"/>
    </ligand>
</feature>
<keyword evidence="4 6" id="KW-0808">Transferase</keyword>
<comment type="catalytic activity">
    <reaction evidence="6">
        <text>L-lysyl-[protein] + 3 S-adenosyl-L-methionine = N(6),N(6),N(6)-trimethyl-L-lysyl-[protein] + 3 S-adenosyl-L-homocysteine + 3 H(+)</text>
        <dbReference type="Rhea" id="RHEA:54192"/>
        <dbReference type="Rhea" id="RHEA-COMP:9752"/>
        <dbReference type="Rhea" id="RHEA-COMP:13826"/>
        <dbReference type="ChEBI" id="CHEBI:15378"/>
        <dbReference type="ChEBI" id="CHEBI:29969"/>
        <dbReference type="ChEBI" id="CHEBI:57856"/>
        <dbReference type="ChEBI" id="CHEBI:59789"/>
        <dbReference type="ChEBI" id="CHEBI:61961"/>
    </reaction>
</comment>
<comment type="subcellular location">
    <subcellularLocation>
        <location evidence="6">Cytoplasm</location>
    </subcellularLocation>
</comment>
<feature type="binding site" evidence="6">
    <location>
        <position position="187"/>
    </location>
    <ligand>
        <name>S-adenosyl-L-methionine</name>
        <dbReference type="ChEBI" id="CHEBI:59789"/>
    </ligand>
</feature>
<dbReference type="EC" id="2.1.1.-" evidence="6"/>
<dbReference type="SUPFAM" id="SSF53335">
    <property type="entry name" value="S-adenosyl-L-methionine-dependent methyltransferases"/>
    <property type="match status" value="1"/>
</dbReference>
<gene>
    <name evidence="6 7" type="primary">prmA</name>
    <name evidence="7" type="ORF">NSCAC_1551</name>
</gene>
<keyword evidence="5 6" id="KW-0949">S-adenosyl-L-methionine</keyword>
<accession>A0A7G1QC70</accession>
<dbReference type="GO" id="GO:0032259">
    <property type="term" value="P:methylation"/>
    <property type="evidence" value="ECO:0007669"/>
    <property type="project" value="UniProtKB-KW"/>
</dbReference>
<evidence type="ECO:0000256" key="5">
    <source>
        <dbReference type="ARBA" id="ARBA00022691"/>
    </source>
</evidence>
<evidence type="ECO:0000256" key="6">
    <source>
        <dbReference type="HAMAP-Rule" id="MF_00735"/>
    </source>
</evidence>
<evidence type="ECO:0000313" key="8">
    <source>
        <dbReference type="Proteomes" id="UP000516072"/>
    </source>
</evidence>
<dbReference type="PIRSF" id="PIRSF000401">
    <property type="entry name" value="RPL11_MTase"/>
    <property type="match status" value="1"/>
</dbReference>
<reference evidence="7 8" key="1">
    <citation type="submission" date="2020-03" db="EMBL/GenBank/DDBJ databases">
        <authorList>
            <person name="Picone N."/>
        </authorList>
    </citation>
    <scope>NUCLEOTIDE SEQUENCE [LARGE SCALE GENOMIC DNA]</scope>
    <source>
        <strain evidence="7">NSCAC1</strain>
    </source>
</reference>
<dbReference type="PANTHER" id="PTHR43648:SF1">
    <property type="entry name" value="ELECTRON TRANSFER FLAVOPROTEIN BETA SUBUNIT LYSINE METHYLTRANSFERASE"/>
    <property type="match status" value="1"/>
</dbReference>
<dbReference type="Proteomes" id="UP000516072">
    <property type="component" value="Chromosome"/>
</dbReference>
<dbReference type="KEGG" id="ntg:NSCAC_1551"/>
<comment type="function">
    <text evidence="6">Methylates ribosomal protein L11.</text>
</comment>
<feature type="binding site" evidence="6">
    <location>
        <position position="228"/>
    </location>
    <ligand>
        <name>S-adenosyl-L-methionine</name>
        <dbReference type="ChEBI" id="CHEBI:59789"/>
    </ligand>
</feature>
<evidence type="ECO:0000256" key="4">
    <source>
        <dbReference type="ARBA" id="ARBA00022679"/>
    </source>
</evidence>
<evidence type="ECO:0000256" key="3">
    <source>
        <dbReference type="ARBA" id="ARBA00022603"/>
    </source>
</evidence>
<name>A0A7G1QC70_9GAMM</name>
<dbReference type="InterPro" id="IPR004498">
    <property type="entry name" value="Ribosomal_PrmA_MeTrfase"/>
</dbReference>
<organism evidence="7 8">
    <name type="scientific">Candidatus Nitrosacidococcus tergens</name>
    <dbReference type="NCBI Taxonomy" id="553981"/>
    <lineage>
        <taxon>Bacteria</taxon>
        <taxon>Pseudomonadati</taxon>
        <taxon>Pseudomonadota</taxon>
        <taxon>Gammaproteobacteria</taxon>
        <taxon>Chromatiales</taxon>
        <taxon>Chromatiaceae</taxon>
        <taxon>Candidatus Nitrosacidococcus</taxon>
    </lineage>
</organism>
<dbReference type="InterPro" id="IPR050078">
    <property type="entry name" value="Ribosomal_L11_MeTrfase_PrmA"/>
</dbReference>
<dbReference type="RefSeq" id="WP_197744215.1">
    <property type="nucleotide sequence ID" value="NZ_LR778175.1"/>
</dbReference>
<dbReference type="PANTHER" id="PTHR43648">
    <property type="entry name" value="ELECTRON TRANSFER FLAVOPROTEIN BETA SUBUNIT LYSINE METHYLTRANSFERASE"/>
    <property type="match status" value="1"/>
</dbReference>
<dbReference type="GO" id="GO:0016279">
    <property type="term" value="F:protein-lysine N-methyltransferase activity"/>
    <property type="evidence" value="ECO:0007669"/>
    <property type="project" value="TreeGrafter"/>
</dbReference>
<dbReference type="HAMAP" id="MF_00735">
    <property type="entry name" value="Methyltr_PrmA"/>
    <property type="match status" value="1"/>
</dbReference>
<keyword evidence="3 6" id="KW-0489">Methyltransferase</keyword>
<feature type="binding site" evidence="6">
    <location>
        <position position="165"/>
    </location>
    <ligand>
        <name>S-adenosyl-L-methionine</name>
        <dbReference type="ChEBI" id="CHEBI:59789"/>
    </ligand>
</feature>
<dbReference type="CDD" id="cd02440">
    <property type="entry name" value="AdoMet_MTases"/>
    <property type="match status" value="1"/>
</dbReference>
<dbReference type="GO" id="GO:0005829">
    <property type="term" value="C:cytosol"/>
    <property type="evidence" value="ECO:0007669"/>
    <property type="project" value="TreeGrafter"/>
</dbReference>
<dbReference type="Pfam" id="PF06325">
    <property type="entry name" value="PrmA"/>
    <property type="match status" value="1"/>
</dbReference>
<sequence>MPWLEIQFREDSHKAQQLADALSEVGAVAVTLTDAIEQPIFEPPLGDIPLWALTYINALFPIGTDLNLVLTHLKQIISFPLPVYQSKILEDQNWDQVWRENFKPLRFGQQLWVCPSWLPIPEPEAINIILDPGLAFGTGSHPTTALCLEWLASTDINQKNIIDYGCGSGILAIAALKLGVTTAIGIDHDPQALLAAQENATRNGADTHLQVLLPSESITIKTDFLIANILLAPLVELAPKFAQLIVPKGTLILSGILQSQIKSIVQTYNTWFSFDPPSLKEDWALLVGHRL</sequence>
<dbReference type="InterPro" id="IPR029063">
    <property type="entry name" value="SAM-dependent_MTases_sf"/>
</dbReference>
<keyword evidence="2 6" id="KW-0963">Cytoplasm</keyword>
<dbReference type="Gene3D" id="3.40.50.150">
    <property type="entry name" value="Vaccinia Virus protein VP39"/>
    <property type="match status" value="1"/>
</dbReference>
<comment type="similarity">
    <text evidence="1 6">Belongs to the methyltransferase superfamily. PrmA family.</text>
</comment>
<dbReference type="EMBL" id="LR778175">
    <property type="protein sequence ID" value="CAB1277198.1"/>
    <property type="molecule type" value="Genomic_DNA"/>
</dbReference>
<keyword evidence="8" id="KW-1185">Reference proteome</keyword>
<dbReference type="NCBIfam" id="TIGR00406">
    <property type="entry name" value="prmA"/>
    <property type="match status" value="1"/>
</dbReference>
<dbReference type="AlphaFoldDB" id="A0A7G1QC70"/>